<organism evidence="2 3">
    <name type="scientific">Phytophthora fragariaefolia</name>
    <dbReference type="NCBI Taxonomy" id="1490495"/>
    <lineage>
        <taxon>Eukaryota</taxon>
        <taxon>Sar</taxon>
        <taxon>Stramenopiles</taxon>
        <taxon>Oomycota</taxon>
        <taxon>Peronosporomycetes</taxon>
        <taxon>Peronosporales</taxon>
        <taxon>Peronosporaceae</taxon>
        <taxon>Phytophthora</taxon>
    </lineage>
</organism>
<dbReference type="EMBL" id="BSXT01007540">
    <property type="protein sequence ID" value="GMF63908.1"/>
    <property type="molecule type" value="Genomic_DNA"/>
</dbReference>
<dbReference type="Pfam" id="PF00856">
    <property type="entry name" value="SET"/>
    <property type="match status" value="1"/>
</dbReference>
<feature type="domain" description="SET" evidence="1">
    <location>
        <begin position="125"/>
        <end position="238"/>
    </location>
</feature>
<accession>A0A9W7DBR4</accession>
<evidence type="ECO:0000259" key="1">
    <source>
        <dbReference type="PROSITE" id="PS50280"/>
    </source>
</evidence>
<keyword evidence="3" id="KW-1185">Reference proteome</keyword>
<dbReference type="PROSITE" id="PS50280">
    <property type="entry name" value="SET"/>
    <property type="match status" value="1"/>
</dbReference>
<evidence type="ECO:0000313" key="2">
    <source>
        <dbReference type="EMBL" id="GMF63908.1"/>
    </source>
</evidence>
<comment type="caution">
    <text evidence="2">The sequence shown here is derived from an EMBL/GenBank/DDBJ whole genome shotgun (WGS) entry which is preliminary data.</text>
</comment>
<reference evidence="2" key="1">
    <citation type="submission" date="2023-04" db="EMBL/GenBank/DDBJ databases">
        <title>Phytophthora fragariaefolia NBRC 109709.</title>
        <authorList>
            <person name="Ichikawa N."/>
            <person name="Sato H."/>
            <person name="Tonouchi N."/>
        </authorList>
    </citation>
    <scope>NUCLEOTIDE SEQUENCE</scope>
    <source>
        <strain evidence="2">NBRC 109709</strain>
    </source>
</reference>
<dbReference type="Proteomes" id="UP001165121">
    <property type="component" value="Unassembled WGS sequence"/>
</dbReference>
<protein>
    <submittedName>
        <fullName evidence="2">Unnamed protein product</fullName>
    </submittedName>
</protein>
<gene>
    <name evidence="2" type="ORF">Pfra01_002788800</name>
</gene>
<dbReference type="AlphaFoldDB" id="A0A9W7DBR4"/>
<evidence type="ECO:0000313" key="3">
    <source>
        <dbReference type="Proteomes" id="UP001165121"/>
    </source>
</evidence>
<sequence>MKPQFIPAYLVVPGVCDALQRVRDQRDDEAKRQVLIVQDVESEGEVEVAWSVEITQDGEEADAAEGGEGEVKEGVVLKDSWPSDIYYCYGDCYPDIGTNATASIFYAKDNCKFRGHCSNSIQESPHLELSQSETGIGVRVTATFLIGATLALYTGLLTDYDFDKDKVQRKCVVSLQSRGKRNTKLYANAQAWGTYARITNYNCNPNTEFELCHNREVHVIVKVIKKIAPGSEITVDYGSTWFKHR</sequence>
<dbReference type="InterPro" id="IPR046341">
    <property type="entry name" value="SET_dom_sf"/>
</dbReference>
<dbReference type="CDD" id="cd08161">
    <property type="entry name" value="SET"/>
    <property type="match status" value="1"/>
</dbReference>
<proteinExistence type="predicted"/>
<dbReference type="OrthoDB" id="128448at2759"/>
<dbReference type="SUPFAM" id="SSF82199">
    <property type="entry name" value="SET domain"/>
    <property type="match status" value="1"/>
</dbReference>
<dbReference type="InterPro" id="IPR001214">
    <property type="entry name" value="SET_dom"/>
</dbReference>
<dbReference type="Gene3D" id="2.170.270.10">
    <property type="entry name" value="SET domain"/>
    <property type="match status" value="1"/>
</dbReference>
<dbReference type="SMART" id="SM00317">
    <property type="entry name" value="SET"/>
    <property type="match status" value="1"/>
</dbReference>
<name>A0A9W7DBR4_9STRA</name>